<proteinExistence type="predicted"/>
<dbReference type="Proteomes" id="UP000189410">
    <property type="component" value="Unassembled WGS sequence"/>
</dbReference>
<gene>
    <name evidence="1" type="ORF">BZG73_11560</name>
</gene>
<dbReference type="RefSeq" id="WP_077639191.1">
    <property type="nucleotide sequence ID" value="NZ_MUFB01000021.1"/>
</dbReference>
<protein>
    <recommendedName>
        <fullName evidence="3">DUF91 domain-containing protein</fullName>
    </recommendedName>
</protein>
<organism evidence="1 2">
    <name type="scientific">Salinivibrio siamensis</name>
    <dbReference type="NCBI Taxonomy" id="414286"/>
    <lineage>
        <taxon>Bacteria</taxon>
        <taxon>Pseudomonadati</taxon>
        <taxon>Pseudomonadota</taxon>
        <taxon>Gammaproteobacteria</taxon>
        <taxon>Vibrionales</taxon>
        <taxon>Vibrionaceae</taxon>
        <taxon>Salinivibrio</taxon>
    </lineage>
</organism>
<keyword evidence="2" id="KW-1185">Reference proteome</keyword>
<sequence length="342" mass="39575">MAIYQLSNDELVSVETTSFEVEQLKERQDIQRLLRTNIAAISEETLVIAEEYGHFVDSNRRIDLLGIDKNANLVVIELKRDDDGGHMELQAIRYAAMVANLTWEQAVSAYGDFLTQTEQDLDAQSSLLDFLGWDSPQEDDFGKEVRIVLAARNFSKEITTSVLWLNDMGLDITCVRLNPLRLGERLLLNVEQIIPLPEALDYQIEVRHKKREERAARSGSKDRSVLSLFVGGELFEKDFKKSDVGLFTVLALAQNNLIDEDAFQFLRHNKTCSFQLLKKREEIKATEDKYKKYRTHLEPEFTYQGQEYYVARNWGLPNTKRFMEEIQNRFSSLRFEWGVGCL</sequence>
<evidence type="ECO:0000313" key="1">
    <source>
        <dbReference type="EMBL" id="OOE83488.1"/>
    </source>
</evidence>
<comment type="caution">
    <text evidence="1">The sequence shown here is derived from an EMBL/GenBank/DDBJ whole genome shotgun (WGS) entry which is preliminary data.</text>
</comment>
<evidence type="ECO:0000313" key="2">
    <source>
        <dbReference type="Proteomes" id="UP000189410"/>
    </source>
</evidence>
<accession>A0ABX3K702</accession>
<name>A0ABX3K702_9GAMM</name>
<evidence type="ECO:0008006" key="3">
    <source>
        <dbReference type="Google" id="ProtNLM"/>
    </source>
</evidence>
<dbReference type="EMBL" id="MUFB01000021">
    <property type="protein sequence ID" value="OOE83488.1"/>
    <property type="molecule type" value="Genomic_DNA"/>
</dbReference>
<dbReference type="Gene3D" id="3.40.1350.10">
    <property type="match status" value="1"/>
</dbReference>
<reference evidence="1 2" key="1">
    <citation type="journal article" date="2017" name="Genome Announc.">
        <title>Draft Genome Sequences of Salinivibrio proteolyticus, Salinivibrio sharmensis, Salinivibrio siamensis, Salinivibrio costicola subsp. alcaliphilus, Salinivibrio costicola subsp. vallismortis, and 29 New Isolates Belonging to the Genus Salinivibrio.</title>
        <authorList>
            <person name="Lopez-Hermoso C."/>
            <person name="de la Haba R.R."/>
            <person name="Sanchez-Porro C."/>
            <person name="Bayliss S.C."/>
            <person name="Feil E.J."/>
            <person name="Ventosa A."/>
        </authorList>
    </citation>
    <scope>NUCLEOTIDE SEQUENCE [LARGE SCALE GENOMIC DNA]</scope>
    <source>
        <strain evidence="1 2">JCM 14472</strain>
    </source>
</reference>
<dbReference type="InterPro" id="IPR011856">
    <property type="entry name" value="tRNA_endonuc-like_dom_sf"/>
</dbReference>